<keyword evidence="8" id="KW-1185">Reference proteome</keyword>
<comment type="similarity">
    <text evidence="1">Belongs to the membrane fusion protein (MFP) (TC 8.A.1) family.</text>
</comment>
<dbReference type="SUPFAM" id="SSF111369">
    <property type="entry name" value="HlyD-like secretion proteins"/>
    <property type="match status" value="1"/>
</dbReference>
<proteinExistence type="inferred from homology"/>
<accession>A0A1H5VUB1</accession>
<feature type="domain" description="Multidrug resistance protein MdtA-like barrel-sandwich hybrid" evidence="5">
    <location>
        <begin position="42"/>
        <end position="185"/>
    </location>
</feature>
<dbReference type="InterPro" id="IPR050393">
    <property type="entry name" value="MFP_Efflux_Pump"/>
</dbReference>
<dbReference type="PANTHER" id="PTHR30367:SF1">
    <property type="entry name" value="MULTIDRUG RESISTANCE PROTEIN MDTN"/>
    <property type="match status" value="1"/>
</dbReference>
<dbReference type="Pfam" id="PF25963">
    <property type="entry name" value="Beta-barrel_AAEA"/>
    <property type="match status" value="1"/>
</dbReference>
<evidence type="ECO:0000259" key="5">
    <source>
        <dbReference type="Pfam" id="PF25917"/>
    </source>
</evidence>
<evidence type="ECO:0000256" key="1">
    <source>
        <dbReference type="ARBA" id="ARBA00009477"/>
    </source>
</evidence>
<dbReference type="PANTHER" id="PTHR30367">
    <property type="entry name" value="P-HYDROXYBENZOIC ACID EFFLUX PUMP SUBUNIT AAEA-RELATED"/>
    <property type="match status" value="1"/>
</dbReference>
<dbReference type="AlphaFoldDB" id="A0A1H5VUB1"/>
<evidence type="ECO:0000313" key="7">
    <source>
        <dbReference type="EMBL" id="SEF90820.1"/>
    </source>
</evidence>
<feature type="domain" description="p-hydroxybenzoic acid efflux pump subunit AaeA-like beta-barrel" evidence="6">
    <location>
        <begin position="189"/>
        <end position="286"/>
    </location>
</feature>
<keyword evidence="4" id="KW-0472">Membrane</keyword>
<dbReference type="Gene3D" id="2.40.50.100">
    <property type="match status" value="1"/>
</dbReference>
<dbReference type="Proteomes" id="UP000236721">
    <property type="component" value="Unassembled WGS sequence"/>
</dbReference>
<dbReference type="GO" id="GO:0022857">
    <property type="term" value="F:transmembrane transporter activity"/>
    <property type="evidence" value="ECO:0007669"/>
    <property type="project" value="InterPro"/>
</dbReference>
<evidence type="ECO:0000259" key="6">
    <source>
        <dbReference type="Pfam" id="PF25963"/>
    </source>
</evidence>
<dbReference type="EMBL" id="FNVG01000005">
    <property type="protein sequence ID" value="SEF90820.1"/>
    <property type="molecule type" value="Genomic_DNA"/>
</dbReference>
<dbReference type="GO" id="GO:0016020">
    <property type="term" value="C:membrane"/>
    <property type="evidence" value="ECO:0007669"/>
    <property type="project" value="InterPro"/>
</dbReference>
<evidence type="ECO:0000256" key="4">
    <source>
        <dbReference type="ARBA" id="ARBA00023136"/>
    </source>
</evidence>
<dbReference type="NCBIfam" id="TIGR01730">
    <property type="entry name" value="RND_mfp"/>
    <property type="match status" value="1"/>
</dbReference>
<evidence type="ECO:0000313" key="8">
    <source>
        <dbReference type="Proteomes" id="UP000236721"/>
    </source>
</evidence>
<protein>
    <submittedName>
        <fullName evidence="7">RND family efflux transporter, MFP subunit</fullName>
    </submittedName>
</protein>
<dbReference type="RefSeq" id="WP_103879524.1">
    <property type="nucleotide sequence ID" value="NZ_FNVG01000005.1"/>
</dbReference>
<name>A0A1H5VUB1_9VIBR</name>
<evidence type="ECO:0000256" key="2">
    <source>
        <dbReference type="ARBA" id="ARBA00022692"/>
    </source>
</evidence>
<dbReference type="Gene3D" id="2.40.30.170">
    <property type="match status" value="1"/>
</dbReference>
<dbReference type="InterPro" id="IPR058625">
    <property type="entry name" value="MdtA-like_BSH"/>
</dbReference>
<dbReference type="InterPro" id="IPR058634">
    <property type="entry name" value="AaeA-lik-b-barrel"/>
</dbReference>
<dbReference type="Pfam" id="PF25917">
    <property type="entry name" value="BSH_RND"/>
    <property type="match status" value="1"/>
</dbReference>
<keyword evidence="2" id="KW-0812">Transmembrane</keyword>
<dbReference type="OrthoDB" id="9811754at2"/>
<keyword evidence="3" id="KW-1133">Transmembrane helix</keyword>
<gene>
    <name evidence="7" type="ORF">SAMN04488244_1057</name>
</gene>
<sequence length="293" mass="32684">MKKSLIIVLNLIILGGAAWLGYQKYQDYFNNPWTRDGQVRANIIKVAPRVSGPIVNVAVIDNQRVSRGDLLFEVDPETYQVALTQAEVSLERAIISSKGKKIEYDRLLDIRKKDKGAVSHKDLIRREIAYQESLLQIKASEEQIKSARLNLSYTKITASVDGYVSNLDIRTGTQAVANQPLVALIDENSFWVFGFFRENQLAQIHPGSKAKVTLMSHPDSPIEGQVDSIGWGIAPKDGTVGYNLLPNVNPVFQWIRLAQRIPVRISLSALPEEVHLRFGLSASIMVMASESDE</sequence>
<dbReference type="InterPro" id="IPR006143">
    <property type="entry name" value="RND_pump_MFP"/>
</dbReference>
<organism evidence="7 8">
    <name type="scientific">Vibrio hangzhouensis</name>
    <dbReference type="NCBI Taxonomy" id="462991"/>
    <lineage>
        <taxon>Bacteria</taxon>
        <taxon>Pseudomonadati</taxon>
        <taxon>Pseudomonadota</taxon>
        <taxon>Gammaproteobacteria</taxon>
        <taxon>Vibrionales</taxon>
        <taxon>Vibrionaceae</taxon>
        <taxon>Vibrio</taxon>
    </lineage>
</organism>
<evidence type="ECO:0000256" key="3">
    <source>
        <dbReference type="ARBA" id="ARBA00022989"/>
    </source>
</evidence>
<reference evidence="8" key="1">
    <citation type="submission" date="2016-10" db="EMBL/GenBank/DDBJ databases">
        <authorList>
            <person name="Varghese N."/>
            <person name="Submissions S."/>
        </authorList>
    </citation>
    <scope>NUCLEOTIDE SEQUENCE [LARGE SCALE GENOMIC DNA]</scope>
    <source>
        <strain evidence="8">CGMCC 1.7062</strain>
    </source>
</reference>